<comment type="caution">
    <text evidence="1">The sequence shown here is derived from an EMBL/GenBank/DDBJ whole genome shotgun (WGS) entry which is preliminary data.</text>
</comment>
<dbReference type="EMBL" id="BKCJ011200778">
    <property type="protein sequence ID" value="GFD02837.1"/>
    <property type="molecule type" value="Genomic_DNA"/>
</dbReference>
<reference evidence="1" key="1">
    <citation type="journal article" date="2019" name="Sci. Rep.">
        <title>Draft genome of Tanacetum cinerariifolium, the natural source of mosquito coil.</title>
        <authorList>
            <person name="Yamashiro T."/>
            <person name="Shiraishi A."/>
            <person name="Satake H."/>
            <person name="Nakayama K."/>
        </authorList>
    </citation>
    <scope>NUCLEOTIDE SEQUENCE</scope>
</reference>
<feature type="non-terminal residue" evidence="1">
    <location>
        <position position="1"/>
    </location>
</feature>
<dbReference type="AlphaFoldDB" id="A0A699SY44"/>
<evidence type="ECO:0000313" key="1">
    <source>
        <dbReference type="EMBL" id="GFD02837.1"/>
    </source>
</evidence>
<name>A0A699SY44_TANCI</name>
<organism evidence="1">
    <name type="scientific">Tanacetum cinerariifolium</name>
    <name type="common">Dalmatian daisy</name>
    <name type="synonym">Chrysanthemum cinerariifolium</name>
    <dbReference type="NCBI Taxonomy" id="118510"/>
    <lineage>
        <taxon>Eukaryota</taxon>
        <taxon>Viridiplantae</taxon>
        <taxon>Streptophyta</taxon>
        <taxon>Embryophyta</taxon>
        <taxon>Tracheophyta</taxon>
        <taxon>Spermatophyta</taxon>
        <taxon>Magnoliopsida</taxon>
        <taxon>eudicotyledons</taxon>
        <taxon>Gunneridae</taxon>
        <taxon>Pentapetalae</taxon>
        <taxon>asterids</taxon>
        <taxon>campanulids</taxon>
        <taxon>Asterales</taxon>
        <taxon>Asteraceae</taxon>
        <taxon>Asteroideae</taxon>
        <taxon>Anthemideae</taxon>
        <taxon>Anthemidinae</taxon>
        <taxon>Tanacetum</taxon>
    </lineage>
</organism>
<gene>
    <name evidence="1" type="ORF">Tci_874806</name>
</gene>
<accession>A0A699SY44</accession>
<proteinExistence type="predicted"/>
<sequence length="47" mass="4475">VSIHKSQGATGVEITDGVGAADGLTAADGVVADDGAVGFNVESEEAS</sequence>
<protein>
    <submittedName>
        <fullName evidence="1">Uncharacterized protein</fullName>
    </submittedName>
</protein>